<dbReference type="Gene3D" id="3.10.310.90">
    <property type="match status" value="1"/>
</dbReference>
<comment type="caution">
    <text evidence="3">The sequence shown here is derived from an EMBL/GenBank/DDBJ whole genome shotgun (WGS) entry which is preliminary data.</text>
</comment>
<dbReference type="Proteomes" id="UP000319483">
    <property type="component" value="Unassembled WGS sequence"/>
</dbReference>
<protein>
    <recommendedName>
        <fullName evidence="2">DUF4875 domain-containing protein</fullName>
    </recommendedName>
</protein>
<dbReference type="EMBL" id="VMHM01000015">
    <property type="protein sequence ID" value="TSJ97626.1"/>
    <property type="molecule type" value="Genomic_DNA"/>
</dbReference>
<reference evidence="3 4" key="1">
    <citation type="submission" date="2019-07" db="EMBL/GenBank/DDBJ databases">
        <title>Gilliamella genomes.</title>
        <authorList>
            <person name="Zheng H."/>
        </authorList>
    </citation>
    <scope>NUCLEOTIDE SEQUENCE [LARGE SCALE GENOMIC DNA]</scope>
    <source>
        <strain evidence="3 4">W8127</strain>
    </source>
</reference>
<name>A0A556S913_9GAMM</name>
<dbReference type="RefSeq" id="WP_086365879.1">
    <property type="nucleotide sequence ID" value="NZ_VMHM01000015.1"/>
</dbReference>
<evidence type="ECO:0000259" key="2">
    <source>
        <dbReference type="Pfam" id="PF16175"/>
    </source>
</evidence>
<proteinExistence type="predicted"/>
<organism evidence="3 4">
    <name type="scientific">Gilliamella apicola</name>
    <dbReference type="NCBI Taxonomy" id="1196095"/>
    <lineage>
        <taxon>Bacteria</taxon>
        <taxon>Pseudomonadati</taxon>
        <taxon>Pseudomonadota</taxon>
        <taxon>Gammaproteobacteria</taxon>
        <taxon>Orbales</taxon>
        <taxon>Orbaceae</taxon>
        <taxon>Gilliamella</taxon>
    </lineage>
</organism>
<dbReference type="Pfam" id="PF16175">
    <property type="entry name" value="DUF4875"/>
    <property type="match status" value="1"/>
</dbReference>
<sequence length="185" mass="20912">MKKLILSIAIFFIPFSFANEAKPYEIISKNDTSFANRPRAQIFIVAPETKTLQQRIDTAKIAATDYSSKTGAKVVTVFLMPFPEAKGTGYYLAQASYWSDGCGNSGTQCDDKIWQINSTDQQLSDEQLKVAKEYYANADFYSNSKKFLDKDGLPDEKKIIRHITKKLKIKAKNVDFPSLFLEPVE</sequence>
<dbReference type="InterPro" id="IPR032383">
    <property type="entry name" value="DUF4875"/>
</dbReference>
<dbReference type="AlphaFoldDB" id="A0A556S913"/>
<evidence type="ECO:0000313" key="3">
    <source>
        <dbReference type="EMBL" id="TSJ97626.1"/>
    </source>
</evidence>
<accession>A0A556S913</accession>
<feature type="domain" description="DUF4875" evidence="2">
    <location>
        <begin position="20"/>
        <end position="177"/>
    </location>
</feature>
<evidence type="ECO:0000256" key="1">
    <source>
        <dbReference type="SAM" id="SignalP"/>
    </source>
</evidence>
<feature type="chain" id="PRO_5021833914" description="DUF4875 domain-containing protein" evidence="1">
    <location>
        <begin position="19"/>
        <end position="185"/>
    </location>
</feature>
<evidence type="ECO:0000313" key="4">
    <source>
        <dbReference type="Proteomes" id="UP000319483"/>
    </source>
</evidence>
<feature type="signal peptide" evidence="1">
    <location>
        <begin position="1"/>
        <end position="18"/>
    </location>
</feature>
<keyword evidence="1" id="KW-0732">Signal</keyword>
<gene>
    <name evidence="3" type="ORF">FPQ15_10990</name>
</gene>